<evidence type="ECO:0000256" key="1">
    <source>
        <dbReference type="ARBA" id="ARBA00022598"/>
    </source>
</evidence>
<evidence type="ECO:0000313" key="8">
    <source>
        <dbReference type="Proteomes" id="UP001519863"/>
    </source>
</evidence>
<feature type="region of interest" description="Disordered" evidence="5">
    <location>
        <begin position="511"/>
        <end position="538"/>
    </location>
</feature>
<dbReference type="InterPro" id="IPR003806">
    <property type="entry name" value="ATP-grasp_PylC-type"/>
</dbReference>
<organism evidence="7 8">
    <name type="scientific">Actinoplanes hulinensis</name>
    <dbReference type="NCBI Taxonomy" id="1144547"/>
    <lineage>
        <taxon>Bacteria</taxon>
        <taxon>Bacillati</taxon>
        <taxon>Actinomycetota</taxon>
        <taxon>Actinomycetes</taxon>
        <taxon>Micromonosporales</taxon>
        <taxon>Micromonosporaceae</taxon>
        <taxon>Actinoplanes</taxon>
    </lineage>
</organism>
<reference evidence="7 8" key="1">
    <citation type="journal article" date="2013" name="Antonie Van Leeuwenhoek">
        <title>Actinoplanes hulinensis sp. nov., a novel actinomycete isolated from soybean root (Glycine max (L.) Merr).</title>
        <authorList>
            <person name="Shen Y."/>
            <person name="Liu C."/>
            <person name="Wang X."/>
            <person name="Zhao J."/>
            <person name="Jia F."/>
            <person name="Zhang Y."/>
            <person name="Wang L."/>
            <person name="Yang D."/>
            <person name="Xiang W."/>
        </authorList>
    </citation>
    <scope>NUCLEOTIDE SEQUENCE [LARGE SCALE GENOMIC DNA]</scope>
    <source>
        <strain evidence="7 8">NEAU-M9</strain>
    </source>
</reference>
<gene>
    <name evidence="7" type="ORF">KZ829_24880</name>
</gene>
<dbReference type="Proteomes" id="UP001519863">
    <property type="component" value="Unassembled WGS sequence"/>
</dbReference>
<dbReference type="InterPro" id="IPR052032">
    <property type="entry name" value="ATP-dep_AA_Ligase"/>
</dbReference>
<proteinExistence type="predicted"/>
<dbReference type="Pfam" id="PF02655">
    <property type="entry name" value="ATP-grasp_3"/>
    <property type="match status" value="1"/>
</dbReference>
<dbReference type="Gene3D" id="3.30.470.20">
    <property type="entry name" value="ATP-grasp fold, B domain"/>
    <property type="match status" value="1"/>
</dbReference>
<dbReference type="RefSeq" id="WP_220146324.1">
    <property type="nucleotide sequence ID" value="NZ_JAHXZI010000013.1"/>
</dbReference>
<dbReference type="InterPro" id="IPR011761">
    <property type="entry name" value="ATP-grasp"/>
</dbReference>
<evidence type="ECO:0000256" key="3">
    <source>
        <dbReference type="ARBA" id="ARBA00022840"/>
    </source>
</evidence>
<keyword evidence="1" id="KW-0436">Ligase</keyword>
<protein>
    <submittedName>
        <fullName evidence="7">ATP-grasp domain-containing protein</fullName>
    </submittedName>
</protein>
<dbReference type="PANTHER" id="PTHR43585:SF2">
    <property type="entry name" value="ATP-GRASP ENZYME FSQD"/>
    <property type="match status" value="1"/>
</dbReference>
<accession>A0ABS7B7P3</accession>
<dbReference type="EMBL" id="JAHXZI010000013">
    <property type="protein sequence ID" value="MBW6436983.1"/>
    <property type="molecule type" value="Genomic_DNA"/>
</dbReference>
<evidence type="ECO:0000256" key="5">
    <source>
        <dbReference type="SAM" id="MobiDB-lite"/>
    </source>
</evidence>
<evidence type="ECO:0000313" key="7">
    <source>
        <dbReference type="EMBL" id="MBW6436983.1"/>
    </source>
</evidence>
<keyword evidence="3 4" id="KW-0067">ATP-binding</keyword>
<keyword evidence="2 4" id="KW-0547">Nucleotide-binding</keyword>
<feature type="domain" description="ATP-grasp" evidence="6">
    <location>
        <begin position="118"/>
        <end position="311"/>
    </location>
</feature>
<evidence type="ECO:0000259" key="6">
    <source>
        <dbReference type="PROSITE" id="PS50975"/>
    </source>
</evidence>
<sequence length="538" mass="55932">MRSVRLAVVYDTGAASPLELSLLAARYAPMAVIVGDSPHAAAMMPMFAEFDHVTTLAGAGVEVGGVVPTLAGADLSADGVVTFSERMLVPTAVLAERLGLPFHTPDVAALLTDKHRQREALDAAGVTPVRHRPLTDPARWPEAVAHTGLPAVVKPRHGEASRDTHLLRDEAQAAAILPGLPPGAFVLEEYLQGRPEPNFGDYVSVECVAAAGTVTALAVTGKFRILPPFRETGGFWPSHLSDTEQDEVAALAVAAVEALGVTTGLSHVEIKLTPSGPRIIEVNGRLGGGIAELAHRAAGLDLLDLAARVALGETPPVRRARPDRVYFQHNTVAPEQPCTVTAIHGIAAVSATPGVHRIRPFVRPGERLPGGVHTHELDMLTGDAADHAEMIRILDTALTELAYELDGSRLYSAPRLDGARSPDVAWGVDSPPGLDGAPSFENASLVDGASSLDGASLVDGAPRVDAASDVDDAVHVDAASHVDDLSCLDDASCPGDASCLDDASCPGDASCLDDGSRVHGMPDGDGASQVDGAWRASR</sequence>
<evidence type="ECO:0000256" key="2">
    <source>
        <dbReference type="ARBA" id="ARBA00022741"/>
    </source>
</evidence>
<dbReference type="SUPFAM" id="SSF56059">
    <property type="entry name" value="Glutathione synthetase ATP-binding domain-like"/>
    <property type="match status" value="1"/>
</dbReference>
<keyword evidence="8" id="KW-1185">Reference proteome</keyword>
<name>A0ABS7B7P3_9ACTN</name>
<dbReference type="PROSITE" id="PS50975">
    <property type="entry name" value="ATP_GRASP"/>
    <property type="match status" value="1"/>
</dbReference>
<comment type="caution">
    <text evidence="7">The sequence shown here is derived from an EMBL/GenBank/DDBJ whole genome shotgun (WGS) entry which is preliminary data.</text>
</comment>
<dbReference type="PANTHER" id="PTHR43585">
    <property type="entry name" value="FUMIPYRROLE BIOSYNTHESIS PROTEIN C"/>
    <property type="match status" value="1"/>
</dbReference>
<evidence type="ECO:0000256" key="4">
    <source>
        <dbReference type="PROSITE-ProRule" id="PRU00409"/>
    </source>
</evidence>